<accession>A0ABW7SIV9</accession>
<comment type="caution">
    <text evidence="3">The sequence shown here is derived from an EMBL/GenBank/DDBJ whole genome shotgun (WGS) entry which is preliminary data.</text>
</comment>
<sequence length="145" mass="13954">MKTPRMTLAALVVCAALSACGGQGAGDGTPAPSPSGGSPVTDATSAGPTDPADPTSAVPPPQAPTKPPGQGPSLPPGPGAATLTGTVEAGVEPGCRLLDGHQLVGGPADVLTPGTKVTVTGQAKPDMVTTCQQGIPFVVESARRA</sequence>
<evidence type="ECO:0000256" key="2">
    <source>
        <dbReference type="SAM" id="SignalP"/>
    </source>
</evidence>
<dbReference type="PROSITE" id="PS51257">
    <property type="entry name" value="PROKAR_LIPOPROTEIN"/>
    <property type="match status" value="1"/>
</dbReference>
<gene>
    <name evidence="3" type="ORF">ACH4OY_09130</name>
</gene>
<feature type="compositionally biased region" description="Pro residues" evidence="1">
    <location>
        <begin position="57"/>
        <end position="78"/>
    </location>
</feature>
<proteinExistence type="predicted"/>
<evidence type="ECO:0008006" key="5">
    <source>
        <dbReference type="Google" id="ProtNLM"/>
    </source>
</evidence>
<reference evidence="3 4" key="1">
    <citation type="submission" date="2024-10" db="EMBL/GenBank/DDBJ databases">
        <title>The Natural Products Discovery Center: Release of the First 8490 Sequenced Strains for Exploring Actinobacteria Biosynthetic Diversity.</title>
        <authorList>
            <person name="Kalkreuter E."/>
            <person name="Kautsar S.A."/>
            <person name="Yang D."/>
            <person name="Bader C.D."/>
            <person name="Teijaro C.N."/>
            <person name="Fluegel L."/>
            <person name="Davis C.M."/>
            <person name="Simpson J.R."/>
            <person name="Lauterbach L."/>
            <person name="Steele A.D."/>
            <person name="Gui C."/>
            <person name="Meng S."/>
            <person name="Li G."/>
            <person name="Viehrig K."/>
            <person name="Ye F."/>
            <person name="Su P."/>
            <person name="Kiefer A.F."/>
            <person name="Nichols A."/>
            <person name="Cepeda A.J."/>
            <person name="Yan W."/>
            <person name="Fan B."/>
            <person name="Jiang Y."/>
            <person name="Adhikari A."/>
            <person name="Zheng C.-J."/>
            <person name="Schuster L."/>
            <person name="Cowan T.M."/>
            <person name="Smanski M.J."/>
            <person name="Chevrette M.G."/>
            <person name="De Carvalho L.P.S."/>
            <person name="Shen B."/>
        </authorList>
    </citation>
    <scope>NUCLEOTIDE SEQUENCE [LARGE SCALE GENOMIC DNA]</scope>
    <source>
        <strain evidence="3 4">NPDC021253</strain>
    </source>
</reference>
<feature type="region of interest" description="Disordered" evidence="1">
    <location>
        <begin position="21"/>
        <end position="85"/>
    </location>
</feature>
<feature type="compositionally biased region" description="Low complexity" evidence="1">
    <location>
        <begin position="28"/>
        <end position="39"/>
    </location>
</feature>
<keyword evidence="2" id="KW-0732">Signal</keyword>
<organism evidence="3 4">
    <name type="scientific">Micromonospora rubida</name>
    <dbReference type="NCBI Taxonomy" id="2697657"/>
    <lineage>
        <taxon>Bacteria</taxon>
        <taxon>Bacillati</taxon>
        <taxon>Actinomycetota</taxon>
        <taxon>Actinomycetes</taxon>
        <taxon>Micromonosporales</taxon>
        <taxon>Micromonosporaceae</taxon>
        <taxon>Micromonospora</taxon>
    </lineage>
</organism>
<feature type="signal peptide" evidence="2">
    <location>
        <begin position="1"/>
        <end position="25"/>
    </location>
</feature>
<protein>
    <recommendedName>
        <fullName evidence="5">DUF5666 domain-containing protein</fullName>
    </recommendedName>
</protein>
<evidence type="ECO:0000313" key="4">
    <source>
        <dbReference type="Proteomes" id="UP001611075"/>
    </source>
</evidence>
<keyword evidence="4" id="KW-1185">Reference proteome</keyword>
<evidence type="ECO:0000256" key="1">
    <source>
        <dbReference type="SAM" id="MobiDB-lite"/>
    </source>
</evidence>
<feature type="chain" id="PRO_5046088376" description="DUF5666 domain-containing protein" evidence="2">
    <location>
        <begin position="26"/>
        <end position="145"/>
    </location>
</feature>
<dbReference type="Proteomes" id="UP001611075">
    <property type="component" value="Unassembled WGS sequence"/>
</dbReference>
<evidence type="ECO:0000313" key="3">
    <source>
        <dbReference type="EMBL" id="MFI0792849.1"/>
    </source>
</evidence>
<name>A0ABW7SIV9_9ACTN</name>
<dbReference type="RefSeq" id="WP_396677858.1">
    <property type="nucleotide sequence ID" value="NZ_JBIRPU010000004.1"/>
</dbReference>
<dbReference type="EMBL" id="JBIRPU010000004">
    <property type="protein sequence ID" value="MFI0792849.1"/>
    <property type="molecule type" value="Genomic_DNA"/>
</dbReference>